<dbReference type="Proteomes" id="UP000315891">
    <property type="component" value="Chromosome"/>
</dbReference>
<name>A0A516V4Y0_9GAMM</name>
<reference evidence="2 3" key="1">
    <citation type="submission" date="2019-07" db="EMBL/GenBank/DDBJ databases">
        <title>Lysobacter weifangensis sp. nov., isolated from bensulfuron-methyl contaminated farmland soil.</title>
        <authorList>
            <person name="Zhao H."/>
        </authorList>
    </citation>
    <scope>NUCLEOTIDE SEQUENCE [LARGE SCALE GENOMIC DNA]</scope>
    <source>
        <strain evidence="2 3">CC-Bw-6</strain>
    </source>
</reference>
<sequence length="147" mass="16012">MLTLIILLSHGLSYWITFLVPDGIAETINAVPGRIESLAALLASFAFTMLGFLAAVLALFGIMSGSSLLARYKKHGHLATLLLVIGITMVELVLTFAFSISLYFQPLTDSYARFLAWLITTNFVMLLLSTLPVVMLVKGTLDSIKSE</sequence>
<proteinExistence type="predicted"/>
<accession>A0A516V4Y0</accession>
<dbReference type="EMBL" id="CP041742">
    <property type="protein sequence ID" value="QDQ73596.1"/>
    <property type="molecule type" value="Genomic_DNA"/>
</dbReference>
<protein>
    <recommendedName>
        <fullName evidence="4">DUF4386 family protein</fullName>
    </recommendedName>
</protein>
<keyword evidence="1" id="KW-1133">Transmembrane helix</keyword>
<evidence type="ECO:0000313" key="3">
    <source>
        <dbReference type="Proteomes" id="UP000315891"/>
    </source>
</evidence>
<organism evidence="2 3">
    <name type="scientific">Pseudoluteimonas lycopersici</name>
    <dbReference type="NCBI Taxonomy" id="1324796"/>
    <lineage>
        <taxon>Bacteria</taxon>
        <taxon>Pseudomonadati</taxon>
        <taxon>Pseudomonadota</taxon>
        <taxon>Gammaproteobacteria</taxon>
        <taxon>Lysobacterales</taxon>
        <taxon>Lysobacteraceae</taxon>
        <taxon>Pseudoluteimonas</taxon>
    </lineage>
</organism>
<feature type="transmembrane region" description="Helical" evidence="1">
    <location>
        <begin position="116"/>
        <end position="137"/>
    </location>
</feature>
<feature type="transmembrane region" description="Helical" evidence="1">
    <location>
        <begin position="37"/>
        <end position="60"/>
    </location>
</feature>
<keyword evidence="3" id="KW-1185">Reference proteome</keyword>
<dbReference type="RefSeq" id="WP_143879108.1">
    <property type="nucleotide sequence ID" value="NZ_BAABLZ010000001.1"/>
</dbReference>
<keyword evidence="1" id="KW-0472">Membrane</keyword>
<gene>
    <name evidence="2" type="ORF">FNZ56_06775</name>
</gene>
<evidence type="ECO:0000313" key="2">
    <source>
        <dbReference type="EMBL" id="QDQ73596.1"/>
    </source>
</evidence>
<dbReference type="AlphaFoldDB" id="A0A516V4Y0"/>
<evidence type="ECO:0000256" key="1">
    <source>
        <dbReference type="SAM" id="Phobius"/>
    </source>
</evidence>
<evidence type="ECO:0008006" key="4">
    <source>
        <dbReference type="Google" id="ProtNLM"/>
    </source>
</evidence>
<keyword evidence="1" id="KW-0812">Transmembrane</keyword>
<feature type="transmembrane region" description="Helical" evidence="1">
    <location>
        <begin position="81"/>
        <end position="104"/>
    </location>
</feature>